<accession>A0ABV6RI33</accession>
<reference evidence="2 3" key="1">
    <citation type="submission" date="2024-09" db="EMBL/GenBank/DDBJ databases">
        <authorList>
            <person name="Sun Q."/>
            <person name="Mori K."/>
        </authorList>
    </citation>
    <scope>NUCLEOTIDE SEQUENCE [LARGE SCALE GENOMIC DNA]</scope>
    <source>
        <strain evidence="2 3">CICC 10874</strain>
    </source>
</reference>
<proteinExistence type="predicted"/>
<evidence type="ECO:0000256" key="1">
    <source>
        <dbReference type="SAM" id="MobiDB-lite"/>
    </source>
</evidence>
<protein>
    <submittedName>
        <fullName evidence="2">Uncharacterized protein</fullName>
    </submittedName>
</protein>
<dbReference type="Proteomes" id="UP001589793">
    <property type="component" value="Unassembled WGS sequence"/>
</dbReference>
<dbReference type="RefSeq" id="WP_376982598.1">
    <property type="nucleotide sequence ID" value="NZ_JBHLSV010000026.1"/>
</dbReference>
<name>A0ABV6RI33_9MICO</name>
<gene>
    <name evidence="2" type="ORF">ACFFF6_16580</name>
</gene>
<sequence>MTLPLQEAARAAVRGGTPPRDWNPVYRALAAGVVAGAEAAGTAGPADGGTPEGPETDERTDVLQRQLSARALLVVTATQEDGSTRRLRIGLAPDGATFESSRDGEDSRWWSAPLPAAGEEILALLAEAGVHGPAALTLDDAAPALRPSPAQLERVREELARGAGPEEAFAALEDLDPRLRDALAARGTRLALSLTLHDPQEGPGDAAAASFSRLWVRGALGLYRSDADGPPGQVRPVGDGDVLGTALPLLEQGLAFAASRTTRGGAR</sequence>
<keyword evidence="3" id="KW-1185">Reference proteome</keyword>
<feature type="region of interest" description="Disordered" evidence="1">
    <location>
        <begin position="39"/>
        <end position="59"/>
    </location>
</feature>
<feature type="region of interest" description="Disordered" evidence="1">
    <location>
        <begin position="1"/>
        <end position="22"/>
    </location>
</feature>
<evidence type="ECO:0000313" key="3">
    <source>
        <dbReference type="Proteomes" id="UP001589793"/>
    </source>
</evidence>
<organism evidence="2 3">
    <name type="scientific">Brachybacterium hainanense</name>
    <dbReference type="NCBI Taxonomy" id="1541174"/>
    <lineage>
        <taxon>Bacteria</taxon>
        <taxon>Bacillati</taxon>
        <taxon>Actinomycetota</taxon>
        <taxon>Actinomycetes</taxon>
        <taxon>Micrococcales</taxon>
        <taxon>Dermabacteraceae</taxon>
        <taxon>Brachybacterium</taxon>
    </lineage>
</organism>
<dbReference type="EMBL" id="JBHLSV010000026">
    <property type="protein sequence ID" value="MFC0675568.1"/>
    <property type="molecule type" value="Genomic_DNA"/>
</dbReference>
<evidence type="ECO:0000313" key="2">
    <source>
        <dbReference type="EMBL" id="MFC0675568.1"/>
    </source>
</evidence>
<comment type="caution">
    <text evidence="2">The sequence shown here is derived from an EMBL/GenBank/DDBJ whole genome shotgun (WGS) entry which is preliminary data.</text>
</comment>